<dbReference type="OrthoDB" id="9935423at2"/>
<name>A0A0R3MWS8_9BRAD</name>
<protein>
    <submittedName>
        <fullName evidence="1">Uncharacterized protein</fullName>
    </submittedName>
</protein>
<dbReference type="Proteomes" id="UP000052023">
    <property type="component" value="Unassembled WGS sequence"/>
</dbReference>
<sequence length="170" mass="18774">MWADLALSGGLAALRTGLSYSQAKKDAEAKQVWQAYKNTMTQLSNANNQNILTTNENIASAASREQAFQIERSEYLTSAQAEVAAAAEGVGGRSVNAVMFDVERNATMAQSRRKQDLQAQYLQIDNQRLQSDFQASMQIDYSPIPEPNPATYALNFATDMTKLWQSSKPK</sequence>
<gene>
    <name evidence="1" type="ORF">CQ13_29975</name>
</gene>
<proteinExistence type="predicted"/>
<evidence type="ECO:0000313" key="1">
    <source>
        <dbReference type="EMBL" id="KRR22160.1"/>
    </source>
</evidence>
<reference evidence="1 2" key="1">
    <citation type="submission" date="2014-03" db="EMBL/GenBank/DDBJ databases">
        <title>Bradyrhizobium valentinum sp. nov., isolated from effective nodules of Lupinus mariae-josephae, a lupine endemic of basic-lime soils in Eastern Spain.</title>
        <authorList>
            <person name="Duran D."/>
            <person name="Rey L."/>
            <person name="Navarro A."/>
            <person name="Busquets A."/>
            <person name="Imperial J."/>
            <person name="Ruiz-Argueso T."/>
        </authorList>
    </citation>
    <scope>NUCLEOTIDE SEQUENCE [LARGE SCALE GENOMIC DNA]</scope>
    <source>
        <strain evidence="1 2">Ro19</strain>
    </source>
</reference>
<dbReference type="RefSeq" id="WP_057845397.1">
    <property type="nucleotide sequence ID" value="NZ_LLYA01000167.1"/>
</dbReference>
<organism evidence="1 2">
    <name type="scientific">Bradyrhizobium retamae</name>
    <dbReference type="NCBI Taxonomy" id="1300035"/>
    <lineage>
        <taxon>Bacteria</taxon>
        <taxon>Pseudomonadati</taxon>
        <taxon>Pseudomonadota</taxon>
        <taxon>Alphaproteobacteria</taxon>
        <taxon>Hyphomicrobiales</taxon>
        <taxon>Nitrobacteraceae</taxon>
        <taxon>Bradyrhizobium</taxon>
    </lineage>
</organism>
<keyword evidence="2" id="KW-1185">Reference proteome</keyword>
<dbReference type="AlphaFoldDB" id="A0A0R3MWS8"/>
<dbReference type="Pfam" id="PF24072">
    <property type="entry name" value="T7_gp14"/>
    <property type="match status" value="1"/>
</dbReference>
<accession>A0A0R3MWS8</accession>
<dbReference type="InterPro" id="IPR038996">
    <property type="entry name" value="Gp14"/>
</dbReference>
<comment type="caution">
    <text evidence="1">The sequence shown here is derived from an EMBL/GenBank/DDBJ whole genome shotgun (WGS) entry which is preliminary data.</text>
</comment>
<dbReference type="EMBL" id="LLYA01000167">
    <property type="protein sequence ID" value="KRR22160.1"/>
    <property type="molecule type" value="Genomic_DNA"/>
</dbReference>
<evidence type="ECO:0000313" key="2">
    <source>
        <dbReference type="Proteomes" id="UP000052023"/>
    </source>
</evidence>